<comment type="caution">
    <text evidence="2">The sequence shown here is derived from an EMBL/GenBank/DDBJ whole genome shotgun (WGS) entry which is preliminary data.</text>
</comment>
<evidence type="ECO:0000256" key="1">
    <source>
        <dbReference type="SAM" id="Phobius"/>
    </source>
</evidence>
<keyword evidence="3" id="KW-1185">Reference proteome</keyword>
<feature type="transmembrane region" description="Helical" evidence="1">
    <location>
        <begin position="44"/>
        <end position="62"/>
    </location>
</feature>
<reference evidence="2" key="1">
    <citation type="journal article" date="2021" name="IMA Fungus">
        <title>Genomic characterization of three marine fungi, including Emericellopsis atlantica sp. nov. with signatures of a generalist lifestyle and marine biomass degradation.</title>
        <authorList>
            <person name="Hagestad O.C."/>
            <person name="Hou L."/>
            <person name="Andersen J.H."/>
            <person name="Hansen E.H."/>
            <person name="Altermark B."/>
            <person name="Li C."/>
            <person name="Kuhnert E."/>
            <person name="Cox R.J."/>
            <person name="Crous P.W."/>
            <person name="Spatafora J.W."/>
            <person name="Lail K."/>
            <person name="Amirebrahimi M."/>
            <person name="Lipzen A."/>
            <person name="Pangilinan J."/>
            <person name="Andreopoulos W."/>
            <person name="Hayes R.D."/>
            <person name="Ng V."/>
            <person name="Grigoriev I.V."/>
            <person name="Jackson S.A."/>
            <person name="Sutton T.D.S."/>
            <person name="Dobson A.D.W."/>
            <person name="Rama T."/>
        </authorList>
    </citation>
    <scope>NUCLEOTIDE SEQUENCE</scope>
    <source>
        <strain evidence="2">TRa3180A</strain>
    </source>
</reference>
<accession>A0A9P8CGW8</accession>
<sequence length="86" mass="10259">MCITNWIKLRWFDSCVLRPLAMVQVGDPLPRYICIQRSTDQRSLILFLPLLPFWPISHLFLISLLHKTFAVCCIFYFPFTFSFLRC</sequence>
<gene>
    <name evidence="2" type="ORF">BJ878DRAFT_497689</name>
</gene>
<organism evidence="2 3">
    <name type="scientific">Calycina marina</name>
    <dbReference type="NCBI Taxonomy" id="1763456"/>
    <lineage>
        <taxon>Eukaryota</taxon>
        <taxon>Fungi</taxon>
        <taxon>Dikarya</taxon>
        <taxon>Ascomycota</taxon>
        <taxon>Pezizomycotina</taxon>
        <taxon>Leotiomycetes</taxon>
        <taxon>Helotiales</taxon>
        <taxon>Pezizellaceae</taxon>
        <taxon>Calycina</taxon>
    </lineage>
</organism>
<dbReference type="AlphaFoldDB" id="A0A9P8CGW8"/>
<proteinExistence type="predicted"/>
<dbReference type="Proteomes" id="UP000887226">
    <property type="component" value="Unassembled WGS sequence"/>
</dbReference>
<protein>
    <submittedName>
        <fullName evidence="2">Uncharacterized protein</fullName>
    </submittedName>
</protein>
<dbReference type="EMBL" id="MU253810">
    <property type="protein sequence ID" value="KAG9246282.1"/>
    <property type="molecule type" value="Genomic_DNA"/>
</dbReference>
<feature type="transmembrane region" description="Helical" evidence="1">
    <location>
        <begin position="68"/>
        <end position="84"/>
    </location>
</feature>
<keyword evidence="1" id="KW-0472">Membrane</keyword>
<keyword evidence="1" id="KW-0812">Transmembrane</keyword>
<keyword evidence="1" id="KW-1133">Transmembrane helix</keyword>
<evidence type="ECO:0000313" key="2">
    <source>
        <dbReference type="EMBL" id="KAG9246282.1"/>
    </source>
</evidence>
<name>A0A9P8CGW8_9HELO</name>
<evidence type="ECO:0000313" key="3">
    <source>
        <dbReference type="Proteomes" id="UP000887226"/>
    </source>
</evidence>